<dbReference type="SUPFAM" id="SSF81665">
    <property type="entry name" value="Calcium ATPase, transmembrane domain M"/>
    <property type="match status" value="1"/>
</dbReference>
<dbReference type="GO" id="GO:0005886">
    <property type="term" value="C:plasma membrane"/>
    <property type="evidence" value="ECO:0007669"/>
    <property type="project" value="UniProtKB-SubCell"/>
</dbReference>
<dbReference type="PANTHER" id="PTHR43520">
    <property type="entry name" value="ATP7, ISOFORM B"/>
    <property type="match status" value="1"/>
</dbReference>
<dbReference type="InterPro" id="IPR001757">
    <property type="entry name" value="P_typ_ATPase"/>
</dbReference>
<evidence type="ECO:0000256" key="3">
    <source>
        <dbReference type="ARBA" id="ARBA00022448"/>
    </source>
</evidence>
<evidence type="ECO:0000313" key="18">
    <source>
        <dbReference type="Proteomes" id="UP000622890"/>
    </source>
</evidence>
<dbReference type="SUPFAM" id="SSF55008">
    <property type="entry name" value="HMA, heavy metal-associated domain"/>
    <property type="match status" value="1"/>
</dbReference>
<accession>A0A934SXL7</accession>
<protein>
    <submittedName>
        <fullName evidence="17">Cadmium-translocating P-type ATPase</fullName>
    </submittedName>
</protein>
<dbReference type="Pfam" id="PF12156">
    <property type="entry name" value="ATPase-cat_bd"/>
    <property type="match status" value="1"/>
</dbReference>
<dbReference type="PROSITE" id="PS00154">
    <property type="entry name" value="ATPASE_E1_E2"/>
    <property type="match status" value="1"/>
</dbReference>
<keyword evidence="8 15" id="KW-0547">Nucleotide-binding</keyword>
<feature type="transmembrane region" description="Helical" evidence="15">
    <location>
        <begin position="144"/>
        <end position="161"/>
    </location>
</feature>
<keyword evidence="3" id="KW-0813">Transport</keyword>
<evidence type="ECO:0000313" key="17">
    <source>
        <dbReference type="EMBL" id="MBK4733628.1"/>
    </source>
</evidence>
<dbReference type="InterPro" id="IPR059000">
    <property type="entry name" value="ATPase_P-type_domA"/>
</dbReference>
<keyword evidence="5" id="KW-0597">Phosphoprotein</keyword>
<evidence type="ECO:0000256" key="11">
    <source>
        <dbReference type="ARBA" id="ARBA00022967"/>
    </source>
</evidence>
<keyword evidence="14 15" id="KW-0472">Membrane</keyword>
<dbReference type="CDD" id="cd02079">
    <property type="entry name" value="P-type_ATPase_HM"/>
    <property type="match status" value="1"/>
</dbReference>
<keyword evidence="11" id="KW-1278">Translocase</keyword>
<evidence type="ECO:0000256" key="4">
    <source>
        <dbReference type="ARBA" id="ARBA00022475"/>
    </source>
</evidence>
<dbReference type="InterPro" id="IPR036163">
    <property type="entry name" value="HMA_dom_sf"/>
</dbReference>
<dbReference type="PRINTS" id="PR00119">
    <property type="entry name" value="CATATPASE"/>
</dbReference>
<evidence type="ECO:0000256" key="1">
    <source>
        <dbReference type="ARBA" id="ARBA00004651"/>
    </source>
</evidence>
<dbReference type="Gene3D" id="3.30.70.100">
    <property type="match status" value="1"/>
</dbReference>
<comment type="subcellular location">
    <subcellularLocation>
        <location evidence="1">Cell membrane</location>
        <topology evidence="1">Multi-pass membrane protein</topology>
    </subcellularLocation>
</comment>
<evidence type="ECO:0000256" key="6">
    <source>
        <dbReference type="ARBA" id="ARBA00022692"/>
    </source>
</evidence>
<gene>
    <name evidence="17" type="primary">cadA</name>
    <name evidence="17" type="ORF">JJB74_03275</name>
</gene>
<dbReference type="InterPro" id="IPR018303">
    <property type="entry name" value="ATPase_P-typ_P_site"/>
</dbReference>
<dbReference type="AlphaFoldDB" id="A0A934SXL7"/>
<dbReference type="InterPro" id="IPR008250">
    <property type="entry name" value="ATPase_P-typ_transduc_dom_A_sf"/>
</dbReference>
<keyword evidence="6 15" id="KW-0812">Transmembrane</keyword>
<feature type="transmembrane region" description="Helical" evidence="15">
    <location>
        <begin position="276"/>
        <end position="294"/>
    </location>
</feature>
<keyword evidence="7 15" id="KW-0479">Metal-binding</keyword>
<dbReference type="NCBIfam" id="TIGR01494">
    <property type="entry name" value="ATPase_P-type"/>
    <property type="match status" value="1"/>
</dbReference>
<dbReference type="InterPro" id="IPR036412">
    <property type="entry name" value="HAD-like_sf"/>
</dbReference>
<evidence type="ECO:0000256" key="9">
    <source>
        <dbReference type="ARBA" id="ARBA00022840"/>
    </source>
</evidence>
<dbReference type="GO" id="GO:0016887">
    <property type="term" value="F:ATP hydrolysis activity"/>
    <property type="evidence" value="ECO:0007669"/>
    <property type="project" value="InterPro"/>
</dbReference>
<dbReference type="NCBIfam" id="TIGR01511">
    <property type="entry name" value="ATPase-IB1_Cu"/>
    <property type="match status" value="1"/>
</dbReference>
<feature type="transmembrane region" description="Helical" evidence="15">
    <location>
        <begin position="248"/>
        <end position="270"/>
    </location>
</feature>
<dbReference type="Pfam" id="PF00122">
    <property type="entry name" value="E1-E2_ATPase"/>
    <property type="match status" value="1"/>
</dbReference>
<evidence type="ECO:0000256" key="8">
    <source>
        <dbReference type="ARBA" id="ARBA00022741"/>
    </source>
</evidence>
<dbReference type="GO" id="GO:0005507">
    <property type="term" value="F:copper ion binding"/>
    <property type="evidence" value="ECO:0007669"/>
    <property type="project" value="TreeGrafter"/>
</dbReference>
<feature type="transmembrane region" description="Helical" evidence="15">
    <location>
        <begin position="459"/>
        <end position="483"/>
    </location>
</feature>
<keyword evidence="9 15" id="KW-0067">ATP-binding</keyword>
<feature type="transmembrane region" description="Helical" evidence="15">
    <location>
        <begin position="182"/>
        <end position="203"/>
    </location>
</feature>
<dbReference type="Gene3D" id="3.40.50.1000">
    <property type="entry name" value="HAD superfamily/HAD-like"/>
    <property type="match status" value="1"/>
</dbReference>
<keyword evidence="13" id="KW-0406">Ion transport</keyword>
<dbReference type="InterPro" id="IPR006121">
    <property type="entry name" value="HMA_dom"/>
</dbReference>
<evidence type="ECO:0000256" key="14">
    <source>
        <dbReference type="ARBA" id="ARBA00023136"/>
    </source>
</evidence>
<feature type="transmembrane region" description="Helical" evidence="15">
    <location>
        <begin position="432"/>
        <end position="453"/>
    </location>
</feature>
<dbReference type="GO" id="GO:0055070">
    <property type="term" value="P:copper ion homeostasis"/>
    <property type="evidence" value="ECO:0007669"/>
    <property type="project" value="TreeGrafter"/>
</dbReference>
<dbReference type="Proteomes" id="UP000622890">
    <property type="component" value="Unassembled WGS sequence"/>
</dbReference>
<dbReference type="GO" id="GO:0043682">
    <property type="term" value="F:P-type divalent copper transporter activity"/>
    <property type="evidence" value="ECO:0007669"/>
    <property type="project" value="TreeGrafter"/>
</dbReference>
<dbReference type="SUPFAM" id="SSF81653">
    <property type="entry name" value="Calcium ATPase, transduction domain A"/>
    <property type="match status" value="1"/>
</dbReference>
<dbReference type="Pfam" id="PF00702">
    <property type="entry name" value="Hydrolase"/>
    <property type="match status" value="1"/>
</dbReference>
<evidence type="ECO:0000256" key="15">
    <source>
        <dbReference type="RuleBase" id="RU362081"/>
    </source>
</evidence>
<feature type="transmembrane region" description="Helical" evidence="15">
    <location>
        <begin position="789"/>
        <end position="806"/>
    </location>
</feature>
<dbReference type="NCBIfam" id="TIGR01525">
    <property type="entry name" value="ATPase-IB_hvy"/>
    <property type="match status" value="1"/>
</dbReference>
<dbReference type="InterPro" id="IPR023298">
    <property type="entry name" value="ATPase_P-typ_TM_dom_sf"/>
</dbReference>
<reference evidence="17" key="1">
    <citation type="submission" date="2021-01" db="EMBL/GenBank/DDBJ databases">
        <title>Genome sequence of strain Noviherbaspirillum sp. DKR-6.</title>
        <authorList>
            <person name="Chaudhary D.K."/>
        </authorList>
    </citation>
    <scope>NUCLEOTIDE SEQUENCE</scope>
    <source>
        <strain evidence="17">DKR-6</strain>
    </source>
</reference>
<feature type="transmembrane region" description="Helical" evidence="15">
    <location>
        <begin position="763"/>
        <end position="783"/>
    </location>
</feature>
<comment type="caution">
    <text evidence="17">The sequence shown here is derived from an EMBL/GenBank/DDBJ whole genome shotgun (WGS) entry which is preliminary data.</text>
</comment>
<evidence type="ECO:0000256" key="13">
    <source>
        <dbReference type="ARBA" id="ARBA00023065"/>
    </source>
</evidence>
<name>A0A934SXL7_9BURK</name>
<dbReference type="SUPFAM" id="SSF56784">
    <property type="entry name" value="HAD-like"/>
    <property type="match status" value="1"/>
</dbReference>
<feature type="domain" description="HMA" evidence="16">
    <location>
        <begin position="95"/>
        <end position="161"/>
    </location>
</feature>
<dbReference type="Pfam" id="PF00403">
    <property type="entry name" value="HMA"/>
    <property type="match status" value="1"/>
</dbReference>
<sequence>MSAAPQTLADCFHCGGPIAGAAATSVLIDGVAQPMCCPGCAAVAQAIVDNGMSSYYRERTAFAAPGSEQPLPQGLALYDTPAELERYGQRNADTIEATLCVEGLRCAACVWLIERVLARVDGVLAADMNLATERLHLRWDPTRTGLAAVLAVLAGIGYRAYPYDAARREAGLAATARGLSRRLFVAGLSMMQVMMYAVPVYMATDGSLDADMETLMRWASLLLTLPAVAYSASPFFRGAFASLRARALSMDVPVALAIAAAFAASLLSTFSGRGEVYFDSVTMFIFLLLCSRWLELLARRRAAEALERLRHGLPASAQRLIGYPQSRVTQTVSAASLAEGDVVLVAPGEAAPADGILLEGASRVDLSLLSGESRPQARIEGEEIPGGAVNVEHPMLMRVTRPAAASTLAQLVRMAENAGQGKPMLAQWADRVAAWFVFGLMLLAAGAFVWWHIHDPARAWPIAIAVLVVSCPCALSLATPSALAAATDSLLRAGVLIVRPHAIETLHRATHIVFDKTGTLTLGRMTLRDVALYGSAERADCLRIAAALEAGSAHPLARAIVAAADTNLRQASEQQQSAGQGVSGMIDGMRYRLGRADYVEELSGRFIGRSAQGAFSSVYLGSAHGVLARFDIADGLREDARELVAQFAAAGKEMILLSGDGNAVVRDVADTLGIRRAHGEQTPQQKLDFVRRLQRDGAVVAMVGDGINDAAVLSAADVSFAMGNGAALAQAHADAVLLSDRLSTLAQAALIARKTMTVVRQNLGWAMVYNAVAIPAAACGLINPWISGIGMSASSMLVVGNALRLMRAARRI</sequence>
<keyword evidence="4 15" id="KW-1003">Cell membrane</keyword>
<dbReference type="InterPro" id="IPR021993">
    <property type="entry name" value="ATPase-cat-bd"/>
</dbReference>
<dbReference type="Gene3D" id="3.40.1110.10">
    <property type="entry name" value="Calcium-transporting ATPase, cytoplasmic domain N"/>
    <property type="match status" value="1"/>
</dbReference>
<dbReference type="SFLD" id="SFLDG00002">
    <property type="entry name" value="C1.7:_P-type_atpase_like"/>
    <property type="match status" value="1"/>
</dbReference>
<dbReference type="Gene3D" id="2.70.150.10">
    <property type="entry name" value="Calcium-transporting ATPase, cytoplasmic transduction domain A"/>
    <property type="match status" value="1"/>
</dbReference>
<dbReference type="PANTHER" id="PTHR43520:SF5">
    <property type="entry name" value="CATION-TRANSPORTING P-TYPE ATPASE-RELATED"/>
    <property type="match status" value="1"/>
</dbReference>
<evidence type="ECO:0000256" key="2">
    <source>
        <dbReference type="ARBA" id="ARBA00006024"/>
    </source>
</evidence>
<dbReference type="SFLD" id="SFLDF00027">
    <property type="entry name" value="p-type_atpase"/>
    <property type="match status" value="1"/>
</dbReference>
<dbReference type="PROSITE" id="PS50846">
    <property type="entry name" value="HMA_2"/>
    <property type="match status" value="1"/>
</dbReference>
<keyword evidence="12 15" id="KW-1133">Transmembrane helix</keyword>
<dbReference type="InterPro" id="IPR044492">
    <property type="entry name" value="P_typ_ATPase_HD_dom"/>
</dbReference>
<dbReference type="CDD" id="cd00371">
    <property type="entry name" value="HMA"/>
    <property type="match status" value="1"/>
</dbReference>
<dbReference type="GO" id="GO:0005524">
    <property type="term" value="F:ATP binding"/>
    <property type="evidence" value="ECO:0007669"/>
    <property type="project" value="UniProtKB-UniRule"/>
</dbReference>
<dbReference type="InterPro" id="IPR023299">
    <property type="entry name" value="ATPase_P-typ_cyto_dom_N"/>
</dbReference>
<dbReference type="RefSeq" id="WP_200590364.1">
    <property type="nucleotide sequence ID" value="NZ_JAEPBG010000001.1"/>
</dbReference>
<keyword evidence="18" id="KW-1185">Reference proteome</keyword>
<evidence type="ECO:0000259" key="16">
    <source>
        <dbReference type="PROSITE" id="PS50846"/>
    </source>
</evidence>
<dbReference type="NCBIfam" id="TIGR01512">
    <property type="entry name" value="ATPase-IB2_Cd"/>
    <property type="match status" value="1"/>
</dbReference>
<evidence type="ECO:0000256" key="10">
    <source>
        <dbReference type="ARBA" id="ARBA00022842"/>
    </source>
</evidence>
<organism evidence="17 18">
    <name type="scientific">Noviherbaspirillum pedocola</name>
    <dbReference type="NCBI Taxonomy" id="2801341"/>
    <lineage>
        <taxon>Bacteria</taxon>
        <taxon>Pseudomonadati</taxon>
        <taxon>Pseudomonadota</taxon>
        <taxon>Betaproteobacteria</taxon>
        <taxon>Burkholderiales</taxon>
        <taxon>Oxalobacteraceae</taxon>
        <taxon>Noviherbaspirillum</taxon>
    </lineage>
</organism>
<comment type="similarity">
    <text evidence="2 15">Belongs to the cation transport ATPase (P-type) (TC 3.A.3) family. Type IB subfamily.</text>
</comment>
<dbReference type="InterPro" id="IPR023214">
    <property type="entry name" value="HAD_sf"/>
</dbReference>
<keyword evidence="10" id="KW-0460">Magnesium</keyword>
<dbReference type="EMBL" id="JAEPBG010000001">
    <property type="protein sequence ID" value="MBK4733628.1"/>
    <property type="molecule type" value="Genomic_DNA"/>
</dbReference>
<dbReference type="SFLD" id="SFLDS00003">
    <property type="entry name" value="Haloacid_Dehalogenase"/>
    <property type="match status" value="1"/>
</dbReference>
<evidence type="ECO:0000256" key="12">
    <source>
        <dbReference type="ARBA" id="ARBA00022989"/>
    </source>
</evidence>
<evidence type="ECO:0000256" key="7">
    <source>
        <dbReference type="ARBA" id="ARBA00022723"/>
    </source>
</evidence>
<evidence type="ECO:0000256" key="5">
    <source>
        <dbReference type="ARBA" id="ARBA00022553"/>
    </source>
</evidence>
<dbReference type="InterPro" id="IPR027256">
    <property type="entry name" value="P-typ_ATPase_IB"/>
</dbReference>
<feature type="transmembrane region" description="Helical" evidence="15">
    <location>
        <begin position="215"/>
        <end position="236"/>
    </location>
</feature>
<proteinExistence type="inferred from homology"/>